<gene>
    <name evidence="1" type="ORF">GCM10017764_17950</name>
</gene>
<dbReference type="Proteomes" id="UP000620550">
    <property type="component" value="Unassembled WGS sequence"/>
</dbReference>
<sequence length="182" mass="20954">MSVGFQVLSDSDTHSIIKTLTGWPSAGSFTNKQFLEFLEEIWCIGAHLGIYIPYPNEIDTMKELEKIVELLKNEVFPAVEYIDTPLFLPIDKETKLTIRKQTINLDSHFFTDDHLELVISKGDPLITTRLFFEGKHLPIITEGINKIIETIIKPIMSKDHKRQVITSKIKELEQELTEIENE</sequence>
<organism evidence="1 2">
    <name type="scientific">Sphingobacterium griseoflavum</name>
    <dbReference type="NCBI Taxonomy" id="1474952"/>
    <lineage>
        <taxon>Bacteria</taxon>
        <taxon>Pseudomonadati</taxon>
        <taxon>Bacteroidota</taxon>
        <taxon>Sphingobacteriia</taxon>
        <taxon>Sphingobacteriales</taxon>
        <taxon>Sphingobacteriaceae</taxon>
        <taxon>Sphingobacterium</taxon>
    </lineage>
</organism>
<proteinExistence type="predicted"/>
<evidence type="ECO:0000313" key="2">
    <source>
        <dbReference type="Proteomes" id="UP000620550"/>
    </source>
</evidence>
<protein>
    <submittedName>
        <fullName evidence="1">Uncharacterized protein</fullName>
    </submittedName>
</protein>
<accession>A0ABQ3HY92</accession>
<evidence type="ECO:0000313" key="1">
    <source>
        <dbReference type="EMBL" id="GHE35128.1"/>
    </source>
</evidence>
<dbReference type="EMBL" id="BNAF01000006">
    <property type="protein sequence ID" value="GHE35128.1"/>
    <property type="molecule type" value="Genomic_DNA"/>
</dbReference>
<name>A0ABQ3HY92_9SPHI</name>
<reference evidence="2" key="1">
    <citation type="journal article" date="2019" name="Int. J. Syst. Evol. Microbiol.">
        <title>The Global Catalogue of Microorganisms (GCM) 10K type strain sequencing project: providing services to taxonomists for standard genome sequencing and annotation.</title>
        <authorList>
            <consortium name="The Broad Institute Genomics Platform"/>
            <consortium name="The Broad Institute Genome Sequencing Center for Infectious Disease"/>
            <person name="Wu L."/>
            <person name="Ma J."/>
        </authorList>
    </citation>
    <scope>NUCLEOTIDE SEQUENCE [LARGE SCALE GENOMIC DNA]</scope>
    <source>
        <strain evidence="2">CGMCC 1.12966</strain>
    </source>
</reference>
<keyword evidence="2" id="KW-1185">Reference proteome</keyword>
<comment type="caution">
    <text evidence="1">The sequence shown here is derived from an EMBL/GenBank/DDBJ whole genome shotgun (WGS) entry which is preliminary data.</text>
</comment>